<dbReference type="PANTHER" id="PTHR28657:SF3">
    <property type="entry name" value="INDOLEAMINE 2,3-DIOXYGENASE"/>
    <property type="match status" value="1"/>
</dbReference>
<dbReference type="SUPFAM" id="SSF140959">
    <property type="entry name" value="Indolic compounds 2,3-dioxygenase-like"/>
    <property type="match status" value="1"/>
</dbReference>
<evidence type="ECO:0000313" key="7">
    <source>
        <dbReference type="Proteomes" id="UP000277580"/>
    </source>
</evidence>
<dbReference type="GO" id="GO:0046872">
    <property type="term" value="F:metal ion binding"/>
    <property type="evidence" value="ECO:0007669"/>
    <property type="project" value="UniProtKB-UniRule"/>
</dbReference>
<keyword evidence="5" id="KW-0560">Oxidoreductase</keyword>
<dbReference type="InterPro" id="IPR000898">
    <property type="entry name" value="Indolamine_dOase"/>
</dbReference>
<feature type="binding site" description="proximal binding residue" evidence="4">
    <location>
        <position position="386"/>
    </location>
    <ligand>
        <name>heme b</name>
        <dbReference type="ChEBI" id="CHEBI:60344"/>
    </ligand>
    <ligandPart>
        <name>Fe</name>
        <dbReference type="ChEBI" id="CHEBI:18248"/>
    </ligandPart>
</feature>
<dbReference type="Gene3D" id="1.20.58.480">
    <property type="match status" value="1"/>
</dbReference>
<accession>A0A3N4KFJ1</accession>
<dbReference type="STRING" id="1392247.A0A3N4KFJ1"/>
<proteinExistence type="inferred from homology"/>
<evidence type="ECO:0000256" key="1">
    <source>
        <dbReference type="ARBA" id="ARBA00007119"/>
    </source>
</evidence>
<reference evidence="6 7" key="1">
    <citation type="journal article" date="2018" name="Nat. Ecol. Evol.">
        <title>Pezizomycetes genomes reveal the molecular basis of ectomycorrhizal truffle lifestyle.</title>
        <authorList>
            <person name="Murat C."/>
            <person name="Payen T."/>
            <person name="Noel B."/>
            <person name="Kuo A."/>
            <person name="Morin E."/>
            <person name="Chen J."/>
            <person name="Kohler A."/>
            <person name="Krizsan K."/>
            <person name="Balestrini R."/>
            <person name="Da Silva C."/>
            <person name="Montanini B."/>
            <person name="Hainaut M."/>
            <person name="Levati E."/>
            <person name="Barry K.W."/>
            <person name="Belfiori B."/>
            <person name="Cichocki N."/>
            <person name="Clum A."/>
            <person name="Dockter R.B."/>
            <person name="Fauchery L."/>
            <person name="Guy J."/>
            <person name="Iotti M."/>
            <person name="Le Tacon F."/>
            <person name="Lindquist E.A."/>
            <person name="Lipzen A."/>
            <person name="Malagnac F."/>
            <person name="Mello A."/>
            <person name="Molinier V."/>
            <person name="Miyauchi S."/>
            <person name="Poulain J."/>
            <person name="Riccioni C."/>
            <person name="Rubini A."/>
            <person name="Sitrit Y."/>
            <person name="Splivallo R."/>
            <person name="Traeger S."/>
            <person name="Wang M."/>
            <person name="Zifcakova L."/>
            <person name="Wipf D."/>
            <person name="Zambonelli A."/>
            <person name="Paolocci F."/>
            <person name="Nowrousian M."/>
            <person name="Ottonello S."/>
            <person name="Baldrian P."/>
            <person name="Spatafora J.W."/>
            <person name="Henrissat B."/>
            <person name="Nagy L.G."/>
            <person name="Aury J.M."/>
            <person name="Wincker P."/>
            <person name="Grigoriev I.V."/>
            <person name="Bonfante P."/>
            <person name="Martin F.M."/>
        </authorList>
    </citation>
    <scope>NUCLEOTIDE SEQUENCE [LARGE SCALE GENOMIC DNA]</scope>
    <source>
        <strain evidence="6 7">CCBAS932</strain>
    </source>
</reference>
<keyword evidence="2 4" id="KW-0479">Metal-binding</keyword>
<dbReference type="PANTHER" id="PTHR28657">
    <property type="entry name" value="INDOLEAMINE 2,3-DIOXYGENASE"/>
    <property type="match status" value="1"/>
</dbReference>
<gene>
    <name evidence="6" type="ORF">P167DRAFT_528888</name>
</gene>
<dbReference type="EMBL" id="ML119166">
    <property type="protein sequence ID" value="RPB08248.1"/>
    <property type="molecule type" value="Genomic_DNA"/>
</dbReference>
<keyword evidence="5 6" id="KW-0223">Dioxygenase</keyword>
<evidence type="ECO:0000313" key="6">
    <source>
        <dbReference type="EMBL" id="RPB08248.1"/>
    </source>
</evidence>
<dbReference type="OrthoDB" id="10262710at2759"/>
<dbReference type="AlphaFoldDB" id="A0A3N4KFJ1"/>
<sequence>MPARTQVPVKEFKSLLEDTFPDDTSLPPFMVSTTRGFLPRQEPLIELPSEFAALEDILQQLPVRKRDGTPGLLAQGRLGDVVHESFPNLIDAVEKYKDNQVVLNALYRDYSFLASAYLLEPCHHKYLKDGDYGLARDVLPKCISLPIVKVADLTGFQPFMEYAGSYALFNYRLLNPDEGLNYDNIAIIRAFEHGLDRTSSEAGFILVHVDMVQHSGGLIDGAVKAIRACQGEGNHGAFRDGLKQVLATLRKINATMEKMWGKSKPGDYNSFRTFIFGIASQSMFPKGVIYEGVSDKPLSFRGESGANDSMVPLCDNLLEISMPDTPLTEILKDFRKYRPGNHRDFLEWVKESAAAVGIQDFSLRDPQSAVLYLLCIDQVRDFRWRHWCFTREYILKKTNHPTATGGSPIVRWLPNQLKAVLALEVKVIEKLAEMNHVTKEVEQVREIVERQTLSLEKEERKYCEERKQ</sequence>
<dbReference type="Proteomes" id="UP000277580">
    <property type="component" value="Unassembled WGS sequence"/>
</dbReference>
<evidence type="ECO:0000256" key="5">
    <source>
        <dbReference type="RuleBase" id="RU369119"/>
    </source>
</evidence>
<protein>
    <recommendedName>
        <fullName evidence="5">Indoleamine 2,3-dioxygenase</fullName>
        <ecNumber evidence="5">1.13.11.52</ecNumber>
    </recommendedName>
</protein>
<dbReference type="EC" id="1.13.11.52" evidence="5"/>
<evidence type="ECO:0000256" key="3">
    <source>
        <dbReference type="ARBA" id="ARBA00023004"/>
    </source>
</evidence>
<dbReference type="GO" id="GO:0020037">
    <property type="term" value="F:heme binding"/>
    <property type="evidence" value="ECO:0007669"/>
    <property type="project" value="UniProtKB-UniRule"/>
</dbReference>
<dbReference type="InterPro" id="IPR037217">
    <property type="entry name" value="Trp/Indoleamine_2_3_dOase-like"/>
</dbReference>
<evidence type="ECO:0000256" key="2">
    <source>
        <dbReference type="ARBA" id="ARBA00022723"/>
    </source>
</evidence>
<evidence type="ECO:0000256" key="4">
    <source>
        <dbReference type="PIRSR" id="PIRSR600898-1"/>
    </source>
</evidence>
<name>A0A3N4KFJ1_9PEZI</name>
<comment type="similarity">
    <text evidence="1 5">Belongs to the indoleamine 2,3-dioxygenase family.</text>
</comment>
<keyword evidence="7" id="KW-1185">Reference proteome</keyword>
<dbReference type="Pfam" id="PF01231">
    <property type="entry name" value="IDO"/>
    <property type="match status" value="1"/>
</dbReference>
<dbReference type="InParanoid" id="A0A3N4KFJ1"/>
<organism evidence="6 7">
    <name type="scientific">Morchella conica CCBAS932</name>
    <dbReference type="NCBI Taxonomy" id="1392247"/>
    <lineage>
        <taxon>Eukaryota</taxon>
        <taxon>Fungi</taxon>
        <taxon>Dikarya</taxon>
        <taxon>Ascomycota</taxon>
        <taxon>Pezizomycotina</taxon>
        <taxon>Pezizomycetes</taxon>
        <taxon>Pezizales</taxon>
        <taxon>Morchellaceae</taxon>
        <taxon>Morchella</taxon>
    </lineage>
</organism>
<comment type="catalytic activity">
    <reaction evidence="5">
        <text>L-tryptophan + O2 = N-formyl-L-kynurenine</text>
        <dbReference type="Rhea" id="RHEA:24536"/>
        <dbReference type="ChEBI" id="CHEBI:15379"/>
        <dbReference type="ChEBI" id="CHEBI:57912"/>
        <dbReference type="ChEBI" id="CHEBI:58629"/>
    </reaction>
</comment>
<comment type="function">
    <text evidence="5">Produces N-formyl-kynurenine through the oxidation of tryptophan.</text>
</comment>
<keyword evidence="4 5" id="KW-0349">Heme</keyword>
<dbReference type="GO" id="GO:0019441">
    <property type="term" value="P:L-tryptophan catabolic process to kynurenine"/>
    <property type="evidence" value="ECO:0007669"/>
    <property type="project" value="UniProtKB-UniRule"/>
</dbReference>
<dbReference type="GO" id="GO:0033754">
    <property type="term" value="F:indoleamine 2,3-dioxygenase activity"/>
    <property type="evidence" value="ECO:0007669"/>
    <property type="project" value="UniProtKB-EC"/>
</dbReference>
<keyword evidence="3 4" id="KW-0408">Iron</keyword>
<dbReference type="FunFam" id="1.20.58.480:FF:000005">
    <property type="entry name" value="Indoleamine 2,3-dioxygenase family protein"/>
    <property type="match status" value="1"/>
</dbReference>